<evidence type="ECO:0000256" key="1">
    <source>
        <dbReference type="ARBA" id="ARBA00000868"/>
    </source>
</evidence>
<dbReference type="InterPro" id="IPR005764">
    <property type="entry name" value="Ade_phspho_trans"/>
</dbReference>
<comment type="subunit">
    <text evidence="6 12">Homodimer.</text>
</comment>
<dbReference type="Gene3D" id="3.40.50.2020">
    <property type="match status" value="1"/>
</dbReference>
<gene>
    <name evidence="12" type="primary">apt</name>
    <name evidence="14" type="ORF">H8730_04790</name>
</gene>
<dbReference type="GO" id="GO:0016208">
    <property type="term" value="F:AMP binding"/>
    <property type="evidence" value="ECO:0007669"/>
    <property type="project" value="TreeGrafter"/>
</dbReference>
<name>A0A926DS85_9FIRM</name>
<evidence type="ECO:0000256" key="10">
    <source>
        <dbReference type="ARBA" id="ARBA00022679"/>
    </source>
</evidence>
<evidence type="ECO:0000313" key="15">
    <source>
        <dbReference type="Proteomes" id="UP000657006"/>
    </source>
</evidence>
<dbReference type="GO" id="GO:0002055">
    <property type="term" value="F:adenine binding"/>
    <property type="evidence" value="ECO:0007669"/>
    <property type="project" value="TreeGrafter"/>
</dbReference>
<keyword evidence="11 12" id="KW-0660">Purine salvage</keyword>
<dbReference type="EC" id="2.4.2.7" evidence="7 12"/>
<dbReference type="GO" id="GO:0003999">
    <property type="term" value="F:adenine phosphoribosyltransferase activity"/>
    <property type="evidence" value="ECO:0007669"/>
    <property type="project" value="UniProtKB-UniRule"/>
</dbReference>
<dbReference type="NCBIfam" id="NF002634">
    <property type="entry name" value="PRK02304.1-3"/>
    <property type="match status" value="1"/>
</dbReference>
<evidence type="ECO:0000256" key="8">
    <source>
        <dbReference type="ARBA" id="ARBA00022490"/>
    </source>
</evidence>
<comment type="similarity">
    <text evidence="5 12">Belongs to the purine/pyrimidine phosphoribosyltransferase family.</text>
</comment>
<comment type="pathway">
    <text evidence="4 12">Purine metabolism; AMP biosynthesis via salvage pathway; AMP from adenine: step 1/1.</text>
</comment>
<dbReference type="InterPro" id="IPR050054">
    <property type="entry name" value="UPRTase/APRTase"/>
</dbReference>
<sequence length="170" mass="19093">MELNKIIRDIPDFPQKGVLFRDITPLLHNPQALRETVDQMCQVLSQFEFDYVVGPESRGFIFGVPVAYAMNKGFIPIRKKGKLPYETLSREYSLEYGTAVLEMHADAIRPGQKVVIVDDLIATGGTSKAIVELIEEAGGQVVNLMYLIELVQLGGREMLKGYDVKTLIQY</sequence>
<accession>A0A926DS85</accession>
<comment type="catalytic activity">
    <reaction evidence="1 12">
        <text>AMP + diphosphate = 5-phospho-alpha-D-ribose 1-diphosphate + adenine</text>
        <dbReference type="Rhea" id="RHEA:16609"/>
        <dbReference type="ChEBI" id="CHEBI:16708"/>
        <dbReference type="ChEBI" id="CHEBI:33019"/>
        <dbReference type="ChEBI" id="CHEBI:58017"/>
        <dbReference type="ChEBI" id="CHEBI:456215"/>
        <dbReference type="EC" id="2.4.2.7"/>
    </reaction>
</comment>
<keyword evidence="15" id="KW-1185">Reference proteome</keyword>
<keyword evidence="9 12" id="KW-0328">Glycosyltransferase</keyword>
<organism evidence="14 15">
    <name type="scientific">Bianquea renquensis</name>
    <dbReference type="NCBI Taxonomy" id="2763661"/>
    <lineage>
        <taxon>Bacteria</taxon>
        <taxon>Bacillati</taxon>
        <taxon>Bacillota</taxon>
        <taxon>Clostridia</taxon>
        <taxon>Eubacteriales</taxon>
        <taxon>Bianqueaceae</taxon>
        <taxon>Bianquea</taxon>
    </lineage>
</organism>
<evidence type="ECO:0000256" key="3">
    <source>
        <dbReference type="ARBA" id="ARBA00004496"/>
    </source>
</evidence>
<comment type="caution">
    <text evidence="14">The sequence shown here is derived from an EMBL/GenBank/DDBJ whole genome shotgun (WGS) entry which is preliminary data.</text>
</comment>
<dbReference type="Proteomes" id="UP000657006">
    <property type="component" value="Unassembled WGS sequence"/>
</dbReference>
<feature type="domain" description="Phosphoribosyltransferase" evidence="13">
    <location>
        <begin position="26"/>
        <end position="148"/>
    </location>
</feature>
<dbReference type="RefSeq" id="WP_177718966.1">
    <property type="nucleotide sequence ID" value="NZ_JACRSQ010000005.1"/>
</dbReference>
<evidence type="ECO:0000259" key="13">
    <source>
        <dbReference type="Pfam" id="PF00156"/>
    </source>
</evidence>
<dbReference type="GO" id="GO:0005737">
    <property type="term" value="C:cytoplasm"/>
    <property type="evidence" value="ECO:0007669"/>
    <property type="project" value="UniProtKB-SubCell"/>
</dbReference>
<protein>
    <recommendedName>
        <fullName evidence="7 12">Adenine phosphoribosyltransferase</fullName>
        <shortName evidence="12">APRT</shortName>
        <ecNumber evidence="7 12">2.4.2.7</ecNumber>
    </recommendedName>
</protein>
<keyword evidence="10 12" id="KW-0808">Transferase</keyword>
<dbReference type="AlphaFoldDB" id="A0A926DS85"/>
<dbReference type="NCBIfam" id="TIGR01090">
    <property type="entry name" value="apt"/>
    <property type="match status" value="1"/>
</dbReference>
<dbReference type="PANTHER" id="PTHR32315">
    <property type="entry name" value="ADENINE PHOSPHORIBOSYLTRANSFERASE"/>
    <property type="match status" value="1"/>
</dbReference>
<dbReference type="Pfam" id="PF00156">
    <property type="entry name" value="Pribosyltran"/>
    <property type="match status" value="1"/>
</dbReference>
<evidence type="ECO:0000256" key="11">
    <source>
        <dbReference type="ARBA" id="ARBA00022726"/>
    </source>
</evidence>
<evidence type="ECO:0000256" key="7">
    <source>
        <dbReference type="ARBA" id="ARBA00011893"/>
    </source>
</evidence>
<comment type="function">
    <text evidence="2 12">Catalyzes a salvage reaction resulting in the formation of AMP, that is energically less costly than de novo synthesis.</text>
</comment>
<dbReference type="NCBIfam" id="NF002633">
    <property type="entry name" value="PRK02304.1-2"/>
    <property type="match status" value="1"/>
</dbReference>
<dbReference type="NCBIfam" id="NF002636">
    <property type="entry name" value="PRK02304.1-5"/>
    <property type="match status" value="1"/>
</dbReference>
<dbReference type="GO" id="GO:0006168">
    <property type="term" value="P:adenine salvage"/>
    <property type="evidence" value="ECO:0007669"/>
    <property type="project" value="InterPro"/>
</dbReference>
<evidence type="ECO:0000256" key="5">
    <source>
        <dbReference type="ARBA" id="ARBA00008391"/>
    </source>
</evidence>
<dbReference type="EMBL" id="JACRSQ010000005">
    <property type="protein sequence ID" value="MBC8542862.1"/>
    <property type="molecule type" value="Genomic_DNA"/>
</dbReference>
<evidence type="ECO:0000256" key="6">
    <source>
        <dbReference type="ARBA" id="ARBA00011738"/>
    </source>
</evidence>
<dbReference type="GO" id="GO:0044209">
    <property type="term" value="P:AMP salvage"/>
    <property type="evidence" value="ECO:0007669"/>
    <property type="project" value="UniProtKB-UniRule"/>
</dbReference>
<dbReference type="PANTHER" id="PTHR32315:SF3">
    <property type="entry name" value="ADENINE PHOSPHORIBOSYLTRANSFERASE"/>
    <property type="match status" value="1"/>
</dbReference>
<evidence type="ECO:0000256" key="9">
    <source>
        <dbReference type="ARBA" id="ARBA00022676"/>
    </source>
</evidence>
<dbReference type="InterPro" id="IPR000836">
    <property type="entry name" value="PRTase_dom"/>
</dbReference>
<dbReference type="GO" id="GO:0006166">
    <property type="term" value="P:purine ribonucleoside salvage"/>
    <property type="evidence" value="ECO:0007669"/>
    <property type="project" value="UniProtKB-UniRule"/>
</dbReference>
<evidence type="ECO:0000256" key="2">
    <source>
        <dbReference type="ARBA" id="ARBA00003968"/>
    </source>
</evidence>
<proteinExistence type="inferred from homology"/>
<dbReference type="CDD" id="cd06223">
    <property type="entry name" value="PRTases_typeI"/>
    <property type="match status" value="1"/>
</dbReference>
<keyword evidence="8 12" id="KW-0963">Cytoplasm</keyword>
<dbReference type="InterPro" id="IPR029057">
    <property type="entry name" value="PRTase-like"/>
</dbReference>
<dbReference type="SUPFAM" id="SSF53271">
    <property type="entry name" value="PRTase-like"/>
    <property type="match status" value="1"/>
</dbReference>
<evidence type="ECO:0000313" key="14">
    <source>
        <dbReference type="EMBL" id="MBC8542862.1"/>
    </source>
</evidence>
<reference evidence="14" key="1">
    <citation type="submission" date="2020-08" db="EMBL/GenBank/DDBJ databases">
        <title>Genome public.</title>
        <authorList>
            <person name="Liu C."/>
            <person name="Sun Q."/>
        </authorList>
    </citation>
    <scope>NUCLEOTIDE SEQUENCE</scope>
    <source>
        <strain evidence="14">NSJ-32</strain>
    </source>
</reference>
<evidence type="ECO:0000256" key="4">
    <source>
        <dbReference type="ARBA" id="ARBA00004659"/>
    </source>
</evidence>
<dbReference type="HAMAP" id="MF_00004">
    <property type="entry name" value="Aden_phosphoribosyltr"/>
    <property type="match status" value="1"/>
</dbReference>
<comment type="subcellular location">
    <subcellularLocation>
        <location evidence="3 12">Cytoplasm</location>
    </subcellularLocation>
</comment>
<dbReference type="FunFam" id="3.40.50.2020:FF:000004">
    <property type="entry name" value="Adenine phosphoribosyltransferase"/>
    <property type="match status" value="1"/>
</dbReference>
<evidence type="ECO:0000256" key="12">
    <source>
        <dbReference type="HAMAP-Rule" id="MF_00004"/>
    </source>
</evidence>